<name>A0ACC1WZ37_MELAZ</name>
<keyword evidence="2" id="KW-1185">Reference proteome</keyword>
<protein>
    <submittedName>
        <fullName evidence="1">Plectin-like</fullName>
    </submittedName>
</protein>
<accession>A0ACC1WZ37</accession>
<proteinExistence type="predicted"/>
<comment type="caution">
    <text evidence="1">The sequence shown here is derived from an EMBL/GenBank/DDBJ whole genome shotgun (WGS) entry which is preliminary data.</text>
</comment>
<dbReference type="EMBL" id="CM051405">
    <property type="protein sequence ID" value="KAJ4704362.1"/>
    <property type="molecule type" value="Genomic_DNA"/>
</dbReference>
<evidence type="ECO:0000313" key="1">
    <source>
        <dbReference type="EMBL" id="KAJ4704362.1"/>
    </source>
</evidence>
<reference evidence="1 2" key="1">
    <citation type="journal article" date="2023" name="Science">
        <title>Complex scaffold remodeling in plant triterpene biosynthesis.</title>
        <authorList>
            <person name="De La Pena R."/>
            <person name="Hodgson H."/>
            <person name="Liu J.C."/>
            <person name="Stephenson M.J."/>
            <person name="Martin A.C."/>
            <person name="Owen C."/>
            <person name="Harkess A."/>
            <person name="Leebens-Mack J."/>
            <person name="Jimenez L.E."/>
            <person name="Osbourn A."/>
            <person name="Sattely E.S."/>
        </authorList>
    </citation>
    <scope>NUCLEOTIDE SEQUENCE [LARGE SCALE GENOMIC DNA]</scope>
    <source>
        <strain evidence="2">cv. JPN11</strain>
        <tissue evidence="1">Leaf</tissue>
    </source>
</reference>
<gene>
    <name evidence="1" type="ORF">OWV82_021285</name>
</gene>
<organism evidence="1 2">
    <name type="scientific">Melia azedarach</name>
    <name type="common">Chinaberry tree</name>
    <dbReference type="NCBI Taxonomy" id="155640"/>
    <lineage>
        <taxon>Eukaryota</taxon>
        <taxon>Viridiplantae</taxon>
        <taxon>Streptophyta</taxon>
        <taxon>Embryophyta</taxon>
        <taxon>Tracheophyta</taxon>
        <taxon>Spermatophyta</taxon>
        <taxon>Magnoliopsida</taxon>
        <taxon>eudicotyledons</taxon>
        <taxon>Gunneridae</taxon>
        <taxon>Pentapetalae</taxon>
        <taxon>rosids</taxon>
        <taxon>malvids</taxon>
        <taxon>Sapindales</taxon>
        <taxon>Meliaceae</taxon>
        <taxon>Melia</taxon>
    </lineage>
</organism>
<sequence length="200" mass="23339">MGELSRKVDVDKLISYSDDLVEFLKDKRDVNNLTQCLDNFKSLQSSCDDDFNEVQIAIQDYQEKTDACKQKTERAKSEVAAEAEVDHLQIELEEELEKERALQEELRVLNSEINNLEHERVAIEERKRTLKKFEQDELKAQMKLSMYASVTNIIPNLDDQSKISGYIVDRDKKVVDKFQYDPVKMTASDICRNIWKTINL</sequence>
<evidence type="ECO:0000313" key="2">
    <source>
        <dbReference type="Proteomes" id="UP001164539"/>
    </source>
</evidence>
<dbReference type="Proteomes" id="UP001164539">
    <property type="component" value="Chromosome 12"/>
</dbReference>